<feature type="compositionally biased region" description="Low complexity" evidence="1">
    <location>
        <begin position="140"/>
        <end position="154"/>
    </location>
</feature>
<evidence type="ECO:0000256" key="1">
    <source>
        <dbReference type="SAM" id="MobiDB-lite"/>
    </source>
</evidence>
<dbReference type="EMBL" id="AJWJ01000577">
    <property type="protein sequence ID" value="KAF2069898.1"/>
    <property type="molecule type" value="Genomic_DNA"/>
</dbReference>
<evidence type="ECO:0000313" key="3">
    <source>
        <dbReference type="Proteomes" id="UP000695562"/>
    </source>
</evidence>
<dbReference type="Proteomes" id="UP000695562">
    <property type="component" value="Unassembled WGS sequence"/>
</dbReference>
<reference evidence="2" key="1">
    <citation type="submission" date="2020-01" db="EMBL/GenBank/DDBJ databases">
        <title>Development of genomics and gene disruption for Polysphondylium violaceum indicates a role for the polyketide synthase stlB in stalk morphogenesis.</title>
        <authorList>
            <person name="Narita B."/>
            <person name="Kawabe Y."/>
            <person name="Kin K."/>
            <person name="Saito T."/>
            <person name="Gibbs R."/>
            <person name="Kuspa A."/>
            <person name="Muzny D."/>
            <person name="Queller D."/>
            <person name="Richards S."/>
            <person name="Strassman J."/>
            <person name="Sucgang R."/>
            <person name="Worley K."/>
            <person name="Schaap P."/>
        </authorList>
    </citation>
    <scope>NUCLEOTIDE SEQUENCE</scope>
    <source>
        <strain evidence="2">QSvi11</strain>
    </source>
</reference>
<organism evidence="2 3">
    <name type="scientific">Polysphondylium violaceum</name>
    <dbReference type="NCBI Taxonomy" id="133409"/>
    <lineage>
        <taxon>Eukaryota</taxon>
        <taxon>Amoebozoa</taxon>
        <taxon>Evosea</taxon>
        <taxon>Eumycetozoa</taxon>
        <taxon>Dictyostelia</taxon>
        <taxon>Dictyosteliales</taxon>
        <taxon>Dictyosteliaceae</taxon>
        <taxon>Polysphondylium</taxon>
    </lineage>
</organism>
<keyword evidence="3" id="KW-1185">Reference proteome</keyword>
<proteinExistence type="predicted"/>
<feature type="region of interest" description="Disordered" evidence="1">
    <location>
        <begin position="125"/>
        <end position="170"/>
    </location>
</feature>
<protein>
    <submittedName>
        <fullName evidence="2">Uncharacterized protein</fullName>
    </submittedName>
</protein>
<feature type="compositionally biased region" description="Basic and acidic residues" evidence="1">
    <location>
        <begin position="125"/>
        <end position="138"/>
    </location>
</feature>
<gene>
    <name evidence="2" type="ORF">CYY_008784</name>
</gene>
<accession>A0A8J4UX07</accession>
<dbReference type="OrthoDB" id="20114at2759"/>
<dbReference type="AlphaFoldDB" id="A0A8J4UX07"/>
<evidence type="ECO:0000313" key="2">
    <source>
        <dbReference type="EMBL" id="KAF2069898.1"/>
    </source>
</evidence>
<comment type="caution">
    <text evidence="2">The sequence shown here is derived from an EMBL/GenBank/DDBJ whole genome shotgun (WGS) entry which is preliminary data.</text>
</comment>
<name>A0A8J4UX07_9MYCE</name>
<sequence length="170" mass="19567">MNDSILASLRRFIGILSECCGCCCCDDYGDTRNADDDEEADVRDPMTRVKLGYRGKDMWIETHGINFHQTFGKYSVLMDDNDQIIPFNRNGELIEPLDPDKKYRIVANRFGSSEDKWKDYKKKELEKSKKAKKTRENRLSTLSSNASSFPTSSSIDDLNLDYNPKDNRNT</sequence>